<name>A0A5Q2FAC2_9ACTN</name>
<dbReference type="Proteomes" id="UP000386847">
    <property type="component" value="Chromosome"/>
</dbReference>
<dbReference type="CDD" id="cd02440">
    <property type="entry name" value="AdoMet_MTases"/>
    <property type="match status" value="1"/>
</dbReference>
<accession>A0A5Q2FAC2</accession>
<dbReference type="Gene3D" id="3.40.50.150">
    <property type="entry name" value="Vaccinia Virus protein VP39"/>
    <property type="match status" value="1"/>
</dbReference>
<evidence type="ECO:0000313" key="2">
    <source>
        <dbReference type="Proteomes" id="UP000386847"/>
    </source>
</evidence>
<evidence type="ECO:0008006" key="3">
    <source>
        <dbReference type="Google" id="ProtNLM"/>
    </source>
</evidence>
<keyword evidence="2" id="KW-1185">Reference proteome</keyword>
<dbReference type="SUPFAM" id="SSF53335">
    <property type="entry name" value="S-adenosyl-L-methionine-dependent methyltransferases"/>
    <property type="match status" value="1"/>
</dbReference>
<reference evidence="1 2" key="1">
    <citation type="submission" date="2019-10" db="EMBL/GenBank/DDBJ databases">
        <title>Genomic analysis of Raineyella sp. CBA3103.</title>
        <authorList>
            <person name="Roh S.W."/>
        </authorList>
    </citation>
    <scope>NUCLEOTIDE SEQUENCE [LARGE SCALE GENOMIC DNA]</scope>
    <source>
        <strain evidence="1 2">CBA3103</strain>
    </source>
</reference>
<organism evidence="1 2">
    <name type="scientific">Raineyella fluvialis</name>
    <dbReference type="NCBI Taxonomy" id="2662261"/>
    <lineage>
        <taxon>Bacteria</taxon>
        <taxon>Bacillati</taxon>
        <taxon>Actinomycetota</taxon>
        <taxon>Actinomycetes</taxon>
        <taxon>Propionibacteriales</taxon>
        <taxon>Propionibacteriaceae</taxon>
        <taxon>Raineyella</taxon>
    </lineage>
</organism>
<dbReference type="EMBL" id="CP045725">
    <property type="protein sequence ID" value="QGF22687.1"/>
    <property type="molecule type" value="Genomic_DNA"/>
</dbReference>
<dbReference type="InterPro" id="IPR029063">
    <property type="entry name" value="SAM-dependent_MTases_sf"/>
</dbReference>
<proteinExistence type="predicted"/>
<dbReference type="RefSeq" id="WP_153571216.1">
    <property type="nucleotide sequence ID" value="NZ_CP045725.1"/>
</dbReference>
<gene>
    <name evidence="1" type="ORF">Rai3103_02190</name>
</gene>
<dbReference type="KEGG" id="rain:Rai3103_02190"/>
<protein>
    <recommendedName>
        <fullName evidence="3">Methyltransferase domain-containing protein</fullName>
    </recommendedName>
</protein>
<dbReference type="AlphaFoldDB" id="A0A5Q2FAC2"/>
<evidence type="ECO:0000313" key="1">
    <source>
        <dbReference type="EMBL" id="QGF22687.1"/>
    </source>
</evidence>
<sequence>MDDIAWLGTSEGRQALAEADGLPDTEAPGTVTRMRDRYGERAAAVLTQVALRRAARVKFGAQADRWFYTRSGLEQATRPAVAAHRAATYAAAGAARVLDLGCGIGTDAWAFLDAGLDVVAVEIDPFTASVAAANLAPAVASGRARVVQGDATLLLDELWLPGVSVFADPARRTGAGRTWNPSDFTPPWDWALGLLDRAVGAGVSGVSNSDRVCRTG</sequence>